<dbReference type="Pfam" id="PF03108">
    <property type="entry name" value="DBD_Tnp_Mut"/>
    <property type="match status" value="1"/>
</dbReference>
<sequence>MAEREIKVLCYSDGGISRGPEGFYSEGSIPKEMRVKQNTNFTTFLDEIYLMTGLDKETSSNLRIFCRYPSLVSQPIVTFGLLPVTCAGDLERMLEVPSNHPSINTLEFFLELQPFPPAGFSWPVENPGDRGELKKAVDWRSIRGQHKCVVKETGKDEFTFECIKWKCRWSLRAVRMEEHGPFEITSCSGPDALNILCSQLRSCTSGGMKSLALSKLFLPNLTWKAGSSTQKAEFDSYMKDIKEKSPEGWKWLDRIPPHQWALAHDSGLRYGVMMIDRKALFAVCRSFQKVAMTGGVMLLFSEMKDAFDVSFSCSRGSLHCGDVYTENVMRKFQESLIDSGAYVVTPLESDAFQVSGPSERVSMRHLMEKYKECIVELNDSTCTCGKFQRKRFPCLHALAVFQKMKINPLPYVDDCYSVESYYKTYEATFSPVPEMSAWPEASGVPTLFPHVIAPPPLKVSGKRKGKSKSKEPPSDEELRNAILDILKVMDFKMVRTSNTIM</sequence>
<keyword evidence="3" id="KW-0862">Zinc</keyword>
<evidence type="ECO:0000313" key="7">
    <source>
        <dbReference type="EMBL" id="KAF3505096.1"/>
    </source>
</evidence>
<dbReference type="Proteomes" id="UP000712600">
    <property type="component" value="Unassembled WGS sequence"/>
</dbReference>
<keyword evidence="2 4" id="KW-0863">Zinc-finger</keyword>
<reference evidence="7" key="1">
    <citation type="submission" date="2019-12" db="EMBL/GenBank/DDBJ databases">
        <title>Genome sequencing and annotation of Brassica cretica.</title>
        <authorList>
            <person name="Studholme D.J."/>
            <person name="Sarris P."/>
        </authorList>
    </citation>
    <scope>NUCLEOTIDE SEQUENCE</scope>
    <source>
        <strain evidence="7">PFS-109/04</strain>
        <tissue evidence="7">Leaf</tissue>
    </source>
</reference>
<accession>A0A8S9NR35</accession>
<evidence type="ECO:0000256" key="5">
    <source>
        <dbReference type="SAM" id="MobiDB-lite"/>
    </source>
</evidence>
<feature type="domain" description="SWIM-type" evidence="6">
    <location>
        <begin position="373"/>
        <end position="405"/>
    </location>
</feature>
<evidence type="ECO:0000256" key="2">
    <source>
        <dbReference type="ARBA" id="ARBA00022771"/>
    </source>
</evidence>
<dbReference type="InterPro" id="IPR004332">
    <property type="entry name" value="Transposase_MuDR"/>
</dbReference>
<dbReference type="PANTHER" id="PTHR31973">
    <property type="entry name" value="POLYPROTEIN, PUTATIVE-RELATED"/>
    <property type="match status" value="1"/>
</dbReference>
<gene>
    <name evidence="7" type="ORF">F2Q69_00040901</name>
</gene>
<proteinExistence type="predicted"/>
<dbReference type="GO" id="GO:0008270">
    <property type="term" value="F:zinc ion binding"/>
    <property type="evidence" value="ECO:0007669"/>
    <property type="project" value="UniProtKB-KW"/>
</dbReference>
<dbReference type="SMART" id="SM00575">
    <property type="entry name" value="ZnF_PMZ"/>
    <property type="match status" value="1"/>
</dbReference>
<keyword evidence="1" id="KW-0479">Metal-binding</keyword>
<evidence type="ECO:0000313" key="8">
    <source>
        <dbReference type="Proteomes" id="UP000712600"/>
    </source>
</evidence>
<organism evidence="7 8">
    <name type="scientific">Brassica cretica</name>
    <name type="common">Mustard</name>
    <dbReference type="NCBI Taxonomy" id="69181"/>
    <lineage>
        <taxon>Eukaryota</taxon>
        <taxon>Viridiplantae</taxon>
        <taxon>Streptophyta</taxon>
        <taxon>Embryophyta</taxon>
        <taxon>Tracheophyta</taxon>
        <taxon>Spermatophyta</taxon>
        <taxon>Magnoliopsida</taxon>
        <taxon>eudicotyledons</taxon>
        <taxon>Gunneridae</taxon>
        <taxon>Pentapetalae</taxon>
        <taxon>rosids</taxon>
        <taxon>malvids</taxon>
        <taxon>Brassicales</taxon>
        <taxon>Brassicaceae</taxon>
        <taxon>Brassiceae</taxon>
        <taxon>Brassica</taxon>
    </lineage>
</organism>
<comment type="caution">
    <text evidence="7">The sequence shown here is derived from an EMBL/GenBank/DDBJ whole genome shotgun (WGS) entry which is preliminary data.</text>
</comment>
<dbReference type="EMBL" id="QGKX02001621">
    <property type="protein sequence ID" value="KAF3505096.1"/>
    <property type="molecule type" value="Genomic_DNA"/>
</dbReference>
<dbReference type="AlphaFoldDB" id="A0A8S9NR35"/>
<evidence type="ECO:0000256" key="3">
    <source>
        <dbReference type="ARBA" id="ARBA00022833"/>
    </source>
</evidence>
<dbReference type="PROSITE" id="PS50966">
    <property type="entry name" value="ZF_SWIM"/>
    <property type="match status" value="1"/>
</dbReference>
<dbReference type="InterPro" id="IPR006564">
    <property type="entry name" value="Znf_PMZ"/>
</dbReference>
<dbReference type="InterPro" id="IPR007527">
    <property type="entry name" value="Znf_SWIM"/>
</dbReference>
<evidence type="ECO:0000259" key="6">
    <source>
        <dbReference type="PROSITE" id="PS50966"/>
    </source>
</evidence>
<dbReference type="Pfam" id="PF04434">
    <property type="entry name" value="SWIM"/>
    <property type="match status" value="1"/>
</dbReference>
<evidence type="ECO:0000256" key="4">
    <source>
        <dbReference type="PROSITE-ProRule" id="PRU00325"/>
    </source>
</evidence>
<name>A0A8S9NR35_BRACR</name>
<evidence type="ECO:0000256" key="1">
    <source>
        <dbReference type="ARBA" id="ARBA00022723"/>
    </source>
</evidence>
<dbReference type="PANTHER" id="PTHR31973:SF195">
    <property type="entry name" value="MUDR FAMILY TRANSPOSASE"/>
    <property type="match status" value="1"/>
</dbReference>
<feature type="region of interest" description="Disordered" evidence="5">
    <location>
        <begin position="455"/>
        <end position="475"/>
    </location>
</feature>
<protein>
    <recommendedName>
        <fullName evidence="6">SWIM-type domain-containing protein</fullName>
    </recommendedName>
</protein>